<dbReference type="GO" id="GO:0005524">
    <property type="term" value="F:ATP binding"/>
    <property type="evidence" value="ECO:0007669"/>
    <property type="project" value="UniProtKB-KW"/>
</dbReference>
<dbReference type="SMART" id="SM00342">
    <property type="entry name" value="HTH_ARAC"/>
    <property type="match status" value="1"/>
</dbReference>
<proteinExistence type="predicted"/>
<dbReference type="Gene3D" id="1.10.287.130">
    <property type="match status" value="1"/>
</dbReference>
<name>A0A3E5BCF5_9BACE</name>
<dbReference type="InterPro" id="IPR018062">
    <property type="entry name" value="HTH_AraC-typ_CS"/>
</dbReference>
<dbReference type="InterPro" id="IPR036097">
    <property type="entry name" value="HisK_dim/P_sf"/>
</dbReference>
<dbReference type="PANTHER" id="PTHR43547:SF2">
    <property type="entry name" value="HYBRID SIGNAL TRANSDUCTION HISTIDINE KINASE C"/>
    <property type="match status" value="1"/>
</dbReference>
<keyword evidence="7" id="KW-0067">ATP-binding</keyword>
<dbReference type="SUPFAM" id="SSF46689">
    <property type="entry name" value="Homeodomain-like"/>
    <property type="match status" value="1"/>
</dbReference>
<dbReference type="InterPro" id="IPR001789">
    <property type="entry name" value="Sig_transdc_resp-reg_receiver"/>
</dbReference>
<evidence type="ECO:0000256" key="10">
    <source>
        <dbReference type="ARBA" id="ARBA00023125"/>
    </source>
</evidence>
<dbReference type="InterPro" id="IPR009057">
    <property type="entry name" value="Homeodomain-like_sf"/>
</dbReference>
<dbReference type="InterPro" id="IPR005467">
    <property type="entry name" value="His_kinase_dom"/>
</dbReference>
<dbReference type="PRINTS" id="PR00344">
    <property type="entry name" value="BCTRLSENSOR"/>
</dbReference>
<protein>
    <recommendedName>
        <fullName evidence="2">histidine kinase</fullName>
        <ecNumber evidence="2">2.7.13.3</ecNumber>
    </recommendedName>
</protein>
<dbReference type="Gene3D" id="2.130.10.10">
    <property type="entry name" value="YVTN repeat-like/Quinoprotein amine dehydrogenase"/>
    <property type="match status" value="2"/>
</dbReference>
<dbReference type="InterPro" id="IPR015943">
    <property type="entry name" value="WD40/YVTN_repeat-like_dom_sf"/>
</dbReference>
<organism evidence="18 19">
    <name type="scientific">Bacteroides oleiciplenus</name>
    <dbReference type="NCBI Taxonomy" id="626931"/>
    <lineage>
        <taxon>Bacteria</taxon>
        <taxon>Pseudomonadati</taxon>
        <taxon>Bacteroidota</taxon>
        <taxon>Bacteroidia</taxon>
        <taxon>Bacteroidales</taxon>
        <taxon>Bacteroidaceae</taxon>
        <taxon>Bacteroides</taxon>
    </lineage>
</organism>
<dbReference type="InterPro" id="IPR003661">
    <property type="entry name" value="HisK_dim/P_dom"/>
</dbReference>
<dbReference type="CDD" id="cd00146">
    <property type="entry name" value="PKD"/>
    <property type="match status" value="1"/>
</dbReference>
<dbReference type="CDD" id="cd17574">
    <property type="entry name" value="REC_OmpR"/>
    <property type="match status" value="1"/>
</dbReference>
<dbReference type="SUPFAM" id="SSF101898">
    <property type="entry name" value="NHL repeat"/>
    <property type="match status" value="1"/>
</dbReference>
<keyword evidence="5" id="KW-0547">Nucleotide-binding</keyword>
<evidence type="ECO:0000313" key="18">
    <source>
        <dbReference type="EMBL" id="RGN35243.1"/>
    </source>
</evidence>
<reference evidence="18 19" key="1">
    <citation type="submission" date="2018-08" db="EMBL/GenBank/DDBJ databases">
        <title>A genome reference for cultivated species of the human gut microbiota.</title>
        <authorList>
            <person name="Zou Y."/>
            <person name="Xue W."/>
            <person name="Luo G."/>
        </authorList>
    </citation>
    <scope>NUCLEOTIDE SEQUENCE [LARGE SCALE GENOMIC DNA]</scope>
    <source>
        <strain evidence="18 19">OM05-15BH</strain>
    </source>
</reference>
<dbReference type="Pfam" id="PF00512">
    <property type="entry name" value="HisKA"/>
    <property type="match status" value="1"/>
</dbReference>
<accession>A0A3E5BCF5</accession>
<dbReference type="FunFam" id="1.10.287.130:FF:000045">
    <property type="entry name" value="Two-component system sensor histidine kinase/response regulator"/>
    <property type="match status" value="1"/>
</dbReference>
<evidence type="ECO:0000256" key="2">
    <source>
        <dbReference type="ARBA" id="ARBA00012438"/>
    </source>
</evidence>
<dbReference type="SMART" id="SM00387">
    <property type="entry name" value="HATPase_c"/>
    <property type="match status" value="1"/>
</dbReference>
<keyword evidence="9" id="KW-0805">Transcription regulation</keyword>
<dbReference type="SMART" id="SM00388">
    <property type="entry name" value="HisKA"/>
    <property type="match status" value="1"/>
</dbReference>
<evidence type="ECO:0000259" key="17">
    <source>
        <dbReference type="PROSITE" id="PS50110"/>
    </source>
</evidence>
<dbReference type="Pfam" id="PF07495">
    <property type="entry name" value="Y_Y_Y"/>
    <property type="match status" value="1"/>
</dbReference>
<evidence type="ECO:0000256" key="4">
    <source>
        <dbReference type="ARBA" id="ARBA00022679"/>
    </source>
</evidence>
<dbReference type="SUPFAM" id="SSF63829">
    <property type="entry name" value="Calcium-dependent phosphotriesterase"/>
    <property type="match status" value="2"/>
</dbReference>
<feature type="chain" id="PRO_5017733639" description="histidine kinase" evidence="14">
    <location>
        <begin position="21"/>
        <end position="1366"/>
    </location>
</feature>
<keyword evidence="8" id="KW-0902">Two-component regulatory system</keyword>
<dbReference type="PROSITE" id="PS50110">
    <property type="entry name" value="RESPONSE_REGULATORY"/>
    <property type="match status" value="1"/>
</dbReference>
<feature type="domain" description="Response regulatory" evidence="17">
    <location>
        <begin position="1106"/>
        <end position="1221"/>
    </location>
</feature>
<evidence type="ECO:0000256" key="11">
    <source>
        <dbReference type="ARBA" id="ARBA00023163"/>
    </source>
</evidence>
<feature type="transmembrane region" description="Helical" evidence="13">
    <location>
        <begin position="780"/>
        <end position="803"/>
    </location>
</feature>
<evidence type="ECO:0000256" key="12">
    <source>
        <dbReference type="PROSITE-ProRule" id="PRU00169"/>
    </source>
</evidence>
<dbReference type="Pfam" id="PF07494">
    <property type="entry name" value="Reg_prop"/>
    <property type="match status" value="6"/>
</dbReference>
<dbReference type="RefSeq" id="WP_117724302.1">
    <property type="nucleotide sequence ID" value="NZ_QSUL01000007.1"/>
</dbReference>
<dbReference type="GO" id="GO:0043565">
    <property type="term" value="F:sequence-specific DNA binding"/>
    <property type="evidence" value="ECO:0007669"/>
    <property type="project" value="InterPro"/>
</dbReference>
<gene>
    <name evidence="18" type="ORF">DXB65_11440</name>
</gene>
<feature type="domain" description="HTH araC/xylS-type" evidence="15">
    <location>
        <begin position="1255"/>
        <end position="1354"/>
    </location>
</feature>
<feature type="signal peptide" evidence="14">
    <location>
        <begin position="1"/>
        <end position="20"/>
    </location>
</feature>
<dbReference type="SUPFAM" id="SSF55874">
    <property type="entry name" value="ATPase domain of HSP90 chaperone/DNA topoisomerase II/histidine kinase"/>
    <property type="match status" value="1"/>
</dbReference>
<dbReference type="SMART" id="SM00448">
    <property type="entry name" value="REC"/>
    <property type="match status" value="1"/>
</dbReference>
<dbReference type="PANTHER" id="PTHR43547">
    <property type="entry name" value="TWO-COMPONENT HISTIDINE KINASE"/>
    <property type="match status" value="1"/>
</dbReference>
<dbReference type="Pfam" id="PF00072">
    <property type="entry name" value="Response_reg"/>
    <property type="match status" value="1"/>
</dbReference>
<evidence type="ECO:0000256" key="1">
    <source>
        <dbReference type="ARBA" id="ARBA00000085"/>
    </source>
</evidence>
<feature type="domain" description="Histidine kinase" evidence="16">
    <location>
        <begin position="835"/>
        <end position="1061"/>
    </location>
</feature>
<dbReference type="InterPro" id="IPR011110">
    <property type="entry name" value="Reg_prop"/>
</dbReference>
<keyword evidence="3 12" id="KW-0597">Phosphoprotein</keyword>
<dbReference type="InterPro" id="IPR003594">
    <property type="entry name" value="HATPase_dom"/>
</dbReference>
<evidence type="ECO:0000256" key="14">
    <source>
        <dbReference type="SAM" id="SignalP"/>
    </source>
</evidence>
<comment type="catalytic activity">
    <reaction evidence="1">
        <text>ATP + protein L-histidine = ADP + protein N-phospho-L-histidine.</text>
        <dbReference type="EC" id="2.7.13.3"/>
    </reaction>
</comment>
<evidence type="ECO:0000256" key="5">
    <source>
        <dbReference type="ARBA" id="ARBA00022741"/>
    </source>
</evidence>
<dbReference type="SUPFAM" id="SSF47384">
    <property type="entry name" value="Homodimeric domain of signal transducing histidine kinase"/>
    <property type="match status" value="1"/>
</dbReference>
<keyword evidence="13" id="KW-0812">Transmembrane</keyword>
<evidence type="ECO:0000256" key="13">
    <source>
        <dbReference type="SAM" id="Phobius"/>
    </source>
</evidence>
<dbReference type="Gene3D" id="2.60.40.10">
    <property type="entry name" value="Immunoglobulins"/>
    <property type="match status" value="1"/>
</dbReference>
<dbReference type="InterPro" id="IPR036890">
    <property type="entry name" value="HATPase_C_sf"/>
</dbReference>
<dbReference type="SUPFAM" id="SSF52172">
    <property type="entry name" value="CheY-like"/>
    <property type="match status" value="1"/>
</dbReference>
<keyword evidence="14" id="KW-0732">Signal</keyword>
<dbReference type="Pfam" id="PF12833">
    <property type="entry name" value="HTH_18"/>
    <property type="match status" value="1"/>
</dbReference>
<dbReference type="Proteomes" id="UP000260983">
    <property type="component" value="Unassembled WGS sequence"/>
</dbReference>
<evidence type="ECO:0000256" key="9">
    <source>
        <dbReference type="ARBA" id="ARBA00023015"/>
    </source>
</evidence>
<dbReference type="Gene3D" id="3.40.50.2300">
    <property type="match status" value="1"/>
</dbReference>
<keyword evidence="13" id="KW-0472">Membrane</keyword>
<dbReference type="Gene3D" id="1.10.10.60">
    <property type="entry name" value="Homeodomain-like"/>
    <property type="match status" value="1"/>
</dbReference>
<evidence type="ECO:0000256" key="7">
    <source>
        <dbReference type="ARBA" id="ARBA00022840"/>
    </source>
</evidence>
<evidence type="ECO:0000259" key="16">
    <source>
        <dbReference type="PROSITE" id="PS50109"/>
    </source>
</evidence>
<dbReference type="Gene3D" id="3.30.565.10">
    <property type="entry name" value="Histidine kinase-like ATPase, C-terminal domain"/>
    <property type="match status" value="1"/>
</dbReference>
<dbReference type="InterPro" id="IPR018060">
    <property type="entry name" value="HTH_AraC"/>
</dbReference>
<keyword evidence="10" id="KW-0238">DNA-binding</keyword>
<dbReference type="InterPro" id="IPR011006">
    <property type="entry name" value="CheY-like_superfamily"/>
</dbReference>
<keyword evidence="4" id="KW-0808">Transferase</keyword>
<keyword evidence="11" id="KW-0804">Transcription</keyword>
<dbReference type="FunFam" id="3.30.565.10:FF:000037">
    <property type="entry name" value="Hybrid sensor histidine kinase/response regulator"/>
    <property type="match status" value="1"/>
</dbReference>
<sequence>MKSTTLYLICLFLFSSLCYAQEGKMFTVDKELSSSMINKVYQDHDGIIWIATEDGLNRYDGAKFTVYKYDKENPNSLSNNYVRILYEDSRQRLFVGNLKGIQIYDRETELFTTIPMKFINKDRAEANISAIIERQNGEILIGTSGHGLFSLEVQDDSIVAQQMTRVIPSYLITCLYEDKQGFLWVTTGDNGIFRIDKNKKQKHYVSEKGIAWNTISSICEDKNGNLYMGSLQKGLFQYNYQTETFIPIIYESNPNLPIKILYPVDQDEIYIGTDGNGIKIYNTQKKRIQDSNFNVTTFNLKKAKVHSILKDKLGNTWLGFFQKGVMILPATTNEFKYIGYKSSVNNTIGSSCVMSVFKDHTGTLWVGTDNDGIYGISPDGTQNVHFTTSETPHSVPSTIMSIYEDSNHNLWIGSYLNGMAKMDTKTGKCTYLNLMDEKSNQVQSVYCFAEDNNKNLWIGTMGSGIFYMDMNTGKINRCQTPETTAEWGKPEMLHNSWINCMLHTADNKLYIGTYDGLACLDIKEMNFNSPLKTKRILPGDVVYALYEDQAGGIWIGTSRGLNYLNPKTMLTHEYTMEDGLPSNLICSIQGDANDYLWISTGYGISRYSIQNQSFINFYANDGLQGNEFSKGVGFTGPTGEIIFGGTGGITYFNPLEITNPNKKPEIRITDFYIHEKAIKKGMKSGNHNIVTTAIMDADLFQLSHKDNSFSIEFSAMEFYSPERIIYMYSLNNSNWASLQQGINRVSFSNLAPGTYTFQVKAKDYNYYSETKEITITISPAWYASGWAKLIYIILALGIIYIVIMQVRHRYRARQEIMEHIHAEQINEAKLQFFINISHEIRTPMSLIISPLQKLIATDKDGERQKNYYTIYRNAERILRLVNQLMDIRKIDKGQMALKFQEMDIVGFIHDLYNTFEYQAKAKHITLNFQPEIEKLQVWIDPKNFDKVILNILSNAFKFTPENGEINIYLRMGESPKASKALQHYFEIVVEDSGIGIDPAEMGRIFERFYQIRNSHNNSNIGTGIGLHLSRSLIELHHGTILAESNEGKPGSRFIIRLPLGKEHLTAEEIDEASSNNYNPVHITTALPTPSPTDEEDVKVRSKTKRHVLVVEDDEEIRKYICRELASDFHMHECTNGKEALAMILKKAPDLIISDIMMSEMDGLTLCRKIKQNVTVNHIPVILLTAKSREEDKLEGLETGADAYLVKPFNIEILRKTVLNLIKSREVLRNSFSGNQIREDKLHKLNVQSPDDKLLNKVMKVINENLSNPDLNVEMIATVVGISRVHLHRKLKELTNQSTRDLIRNVRLKQAASLLGDKYHSITEVARLTGFTNIAYFSTAFKELYGVSPTSYMEKRLDSTQSEEEQQ</sequence>
<dbReference type="CDD" id="cd00082">
    <property type="entry name" value="HisKA"/>
    <property type="match status" value="1"/>
</dbReference>
<evidence type="ECO:0000256" key="3">
    <source>
        <dbReference type="ARBA" id="ARBA00022553"/>
    </source>
</evidence>
<dbReference type="EC" id="2.7.13.3" evidence="2"/>
<comment type="caution">
    <text evidence="18">The sequence shown here is derived from an EMBL/GenBank/DDBJ whole genome shotgun (WGS) entry which is preliminary data.</text>
</comment>
<evidence type="ECO:0000256" key="6">
    <source>
        <dbReference type="ARBA" id="ARBA00022777"/>
    </source>
</evidence>
<evidence type="ECO:0000259" key="15">
    <source>
        <dbReference type="PROSITE" id="PS01124"/>
    </source>
</evidence>
<dbReference type="InterPro" id="IPR004358">
    <property type="entry name" value="Sig_transdc_His_kin-like_C"/>
</dbReference>
<dbReference type="GO" id="GO:0000155">
    <property type="term" value="F:phosphorelay sensor kinase activity"/>
    <property type="evidence" value="ECO:0007669"/>
    <property type="project" value="InterPro"/>
</dbReference>
<dbReference type="Pfam" id="PF02518">
    <property type="entry name" value="HATPase_c"/>
    <property type="match status" value="1"/>
</dbReference>
<evidence type="ECO:0000256" key="8">
    <source>
        <dbReference type="ARBA" id="ARBA00023012"/>
    </source>
</evidence>
<dbReference type="PROSITE" id="PS01124">
    <property type="entry name" value="HTH_ARAC_FAMILY_2"/>
    <property type="match status" value="1"/>
</dbReference>
<feature type="modified residue" description="4-aspartylphosphate" evidence="12">
    <location>
        <position position="1154"/>
    </location>
</feature>
<keyword evidence="6 18" id="KW-0418">Kinase</keyword>
<dbReference type="PROSITE" id="PS50109">
    <property type="entry name" value="HIS_KIN"/>
    <property type="match status" value="1"/>
</dbReference>
<dbReference type="EMBL" id="QSUL01000007">
    <property type="protein sequence ID" value="RGN35243.1"/>
    <property type="molecule type" value="Genomic_DNA"/>
</dbReference>
<dbReference type="GO" id="GO:0003700">
    <property type="term" value="F:DNA-binding transcription factor activity"/>
    <property type="evidence" value="ECO:0007669"/>
    <property type="project" value="InterPro"/>
</dbReference>
<dbReference type="FunFam" id="3.40.50.2300:FF:000138">
    <property type="entry name" value="Two-component system sensor histidine kinase/response regulator"/>
    <property type="match status" value="1"/>
</dbReference>
<dbReference type="PROSITE" id="PS00041">
    <property type="entry name" value="HTH_ARAC_FAMILY_1"/>
    <property type="match status" value="1"/>
</dbReference>
<dbReference type="InterPro" id="IPR013783">
    <property type="entry name" value="Ig-like_fold"/>
</dbReference>
<keyword evidence="13" id="KW-1133">Transmembrane helix</keyword>
<evidence type="ECO:0000313" key="19">
    <source>
        <dbReference type="Proteomes" id="UP000260983"/>
    </source>
</evidence>
<dbReference type="InterPro" id="IPR011123">
    <property type="entry name" value="Y_Y_Y"/>
</dbReference>